<dbReference type="AlphaFoldDB" id="A0A9D4RAE9"/>
<reference evidence="1" key="2">
    <citation type="submission" date="2020-11" db="EMBL/GenBank/DDBJ databases">
        <authorList>
            <person name="McCartney M.A."/>
            <person name="Auch B."/>
            <person name="Kono T."/>
            <person name="Mallez S."/>
            <person name="Becker A."/>
            <person name="Gohl D.M."/>
            <person name="Silverstein K.A.T."/>
            <person name="Koren S."/>
            <person name="Bechman K.B."/>
            <person name="Herman A."/>
            <person name="Abrahante J.E."/>
            <person name="Garbe J."/>
        </authorList>
    </citation>
    <scope>NUCLEOTIDE SEQUENCE</scope>
    <source>
        <strain evidence="1">Duluth1</strain>
        <tissue evidence="1">Whole animal</tissue>
    </source>
</reference>
<evidence type="ECO:0000313" key="2">
    <source>
        <dbReference type="Proteomes" id="UP000828390"/>
    </source>
</evidence>
<dbReference type="EMBL" id="JAIWYP010000003">
    <property type="protein sequence ID" value="KAH3859502.1"/>
    <property type="molecule type" value="Genomic_DNA"/>
</dbReference>
<protein>
    <recommendedName>
        <fullName evidence="3">BED-type domain-containing protein</fullName>
    </recommendedName>
</protein>
<comment type="caution">
    <text evidence="1">The sequence shown here is derived from an EMBL/GenBank/DDBJ whole genome shotgun (WGS) entry which is preliminary data.</text>
</comment>
<reference evidence="1" key="1">
    <citation type="journal article" date="2019" name="bioRxiv">
        <title>The Genome of the Zebra Mussel, Dreissena polymorpha: A Resource for Invasive Species Research.</title>
        <authorList>
            <person name="McCartney M.A."/>
            <person name="Auch B."/>
            <person name="Kono T."/>
            <person name="Mallez S."/>
            <person name="Zhang Y."/>
            <person name="Obille A."/>
            <person name="Becker A."/>
            <person name="Abrahante J.E."/>
            <person name="Garbe J."/>
            <person name="Badalamenti J.P."/>
            <person name="Herman A."/>
            <person name="Mangelson H."/>
            <person name="Liachko I."/>
            <person name="Sullivan S."/>
            <person name="Sone E.D."/>
            <person name="Koren S."/>
            <person name="Silverstein K.A.T."/>
            <person name="Beckman K.B."/>
            <person name="Gohl D.M."/>
        </authorList>
    </citation>
    <scope>NUCLEOTIDE SEQUENCE</scope>
    <source>
        <strain evidence="1">Duluth1</strain>
        <tissue evidence="1">Whole animal</tissue>
    </source>
</reference>
<evidence type="ECO:0008006" key="3">
    <source>
        <dbReference type="Google" id="ProtNLM"/>
    </source>
</evidence>
<evidence type="ECO:0000313" key="1">
    <source>
        <dbReference type="EMBL" id="KAH3859502.1"/>
    </source>
</evidence>
<name>A0A9D4RAE9_DREPO</name>
<accession>A0A9D4RAE9</accession>
<organism evidence="1 2">
    <name type="scientific">Dreissena polymorpha</name>
    <name type="common">Zebra mussel</name>
    <name type="synonym">Mytilus polymorpha</name>
    <dbReference type="NCBI Taxonomy" id="45954"/>
    <lineage>
        <taxon>Eukaryota</taxon>
        <taxon>Metazoa</taxon>
        <taxon>Spiralia</taxon>
        <taxon>Lophotrochozoa</taxon>
        <taxon>Mollusca</taxon>
        <taxon>Bivalvia</taxon>
        <taxon>Autobranchia</taxon>
        <taxon>Heteroconchia</taxon>
        <taxon>Euheterodonta</taxon>
        <taxon>Imparidentia</taxon>
        <taxon>Neoheterodontei</taxon>
        <taxon>Myida</taxon>
        <taxon>Dreissenoidea</taxon>
        <taxon>Dreissenidae</taxon>
        <taxon>Dreissena</taxon>
    </lineage>
</organism>
<dbReference type="Proteomes" id="UP000828390">
    <property type="component" value="Unassembled WGS sequence"/>
</dbReference>
<proteinExistence type="predicted"/>
<gene>
    <name evidence="1" type="ORF">DPMN_102319</name>
</gene>
<sequence length="95" mass="9912">MVATCKLCFTDVAYPKSGAITNLIQHVNCKHNVDLLAAGSSATTQVGKVTSQKNSASVSSVGNLLSGQLKVTDMNGFNLTPKRTESISKSLLLGT</sequence>
<keyword evidence="2" id="KW-1185">Reference proteome</keyword>